<dbReference type="InterPro" id="IPR036865">
    <property type="entry name" value="CRAL-TRIO_dom_sf"/>
</dbReference>
<organism evidence="3">
    <name type="scientific">Opuntia streptacantha</name>
    <name type="common">Prickly pear cactus</name>
    <name type="synonym">Opuntia cardona</name>
    <dbReference type="NCBI Taxonomy" id="393608"/>
    <lineage>
        <taxon>Eukaryota</taxon>
        <taxon>Viridiplantae</taxon>
        <taxon>Streptophyta</taxon>
        <taxon>Embryophyta</taxon>
        <taxon>Tracheophyta</taxon>
        <taxon>Spermatophyta</taxon>
        <taxon>Magnoliopsida</taxon>
        <taxon>eudicotyledons</taxon>
        <taxon>Gunneridae</taxon>
        <taxon>Pentapetalae</taxon>
        <taxon>Caryophyllales</taxon>
        <taxon>Cactineae</taxon>
        <taxon>Cactaceae</taxon>
        <taxon>Opuntioideae</taxon>
        <taxon>Opuntia</taxon>
    </lineage>
</organism>
<feature type="compositionally biased region" description="Basic and acidic residues" evidence="1">
    <location>
        <begin position="16"/>
        <end position="29"/>
    </location>
</feature>
<proteinExistence type="predicted"/>
<dbReference type="InterPro" id="IPR036273">
    <property type="entry name" value="CRAL/TRIO_N_dom_sf"/>
</dbReference>
<feature type="domain" description="CRAL-TRIO" evidence="2">
    <location>
        <begin position="89"/>
        <end position="250"/>
    </location>
</feature>
<evidence type="ECO:0000259" key="2">
    <source>
        <dbReference type="PROSITE" id="PS50191"/>
    </source>
</evidence>
<dbReference type="SMART" id="SM00516">
    <property type="entry name" value="SEC14"/>
    <property type="match status" value="1"/>
</dbReference>
<feature type="compositionally biased region" description="Polar residues" evidence="1">
    <location>
        <begin position="1"/>
        <end position="10"/>
    </location>
</feature>
<dbReference type="PANTHER" id="PTHR46277">
    <property type="entry name" value="OS03G0850700 PROTEIN"/>
    <property type="match status" value="1"/>
</dbReference>
<dbReference type="SUPFAM" id="SSF52087">
    <property type="entry name" value="CRAL/TRIO domain"/>
    <property type="match status" value="1"/>
</dbReference>
<accession>A0A7C9EYE3</accession>
<dbReference type="Gene3D" id="3.40.525.10">
    <property type="entry name" value="CRAL-TRIO lipid binding domain"/>
    <property type="match status" value="1"/>
</dbReference>
<reference evidence="3" key="2">
    <citation type="submission" date="2020-07" db="EMBL/GenBank/DDBJ databases">
        <authorList>
            <person name="Vera ALvarez R."/>
            <person name="Arias-Moreno D.M."/>
            <person name="Jimenez-Jacinto V."/>
            <person name="Jimenez-Bremont J.F."/>
            <person name="Swaminathan K."/>
            <person name="Moose S.P."/>
            <person name="Guerrero-Gonzalez M.L."/>
            <person name="Marino-Ramirez L."/>
            <person name="Landsman D."/>
            <person name="Rodriguez-Kessler M."/>
            <person name="Delgado-Sanchez P."/>
        </authorList>
    </citation>
    <scope>NUCLEOTIDE SEQUENCE</scope>
    <source>
        <tissue evidence="3">Cladode</tissue>
    </source>
</reference>
<protein>
    <recommendedName>
        <fullName evidence="2">CRAL-TRIO domain-containing protein</fullName>
    </recommendedName>
</protein>
<dbReference type="InterPro" id="IPR011074">
    <property type="entry name" value="CRAL/TRIO_N_dom"/>
</dbReference>
<evidence type="ECO:0000313" key="3">
    <source>
        <dbReference type="EMBL" id="MBA4678586.1"/>
    </source>
</evidence>
<feature type="region of interest" description="Disordered" evidence="1">
    <location>
        <begin position="1"/>
        <end position="29"/>
    </location>
</feature>
<dbReference type="EMBL" id="GISG01279743">
    <property type="protein sequence ID" value="MBA4678586.1"/>
    <property type="molecule type" value="Transcribed_RNA"/>
</dbReference>
<dbReference type="InterPro" id="IPR001251">
    <property type="entry name" value="CRAL-TRIO_dom"/>
</dbReference>
<dbReference type="PROSITE" id="PS50191">
    <property type="entry name" value="CRAL_TRIO"/>
    <property type="match status" value="1"/>
</dbReference>
<dbReference type="Pfam" id="PF00650">
    <property type="entry name" value="CRAL_TRIO"/>
    <property type="match status" value="1"/>
</dbReference>
<dbReference type="CDD" id="cd00170">
    <property type="entry name" value="SEC14"/>
    <property type="match status" value="1"/>
</dbReference>
<reference evidence="3" key="1">
    <citation type="journal article" date="2013" name="J. Plant Res.">
        <title>Effect of fungi and light on seed germination of three Opuntia species from semiarid lands of central Mexico.</title>
        <authorList>
            <person name="Delgado-Sanchez P."/>
            <person name="Jimenez-Bremont J.F."/>
            <person name="Guerrero-Gonzalez Mde L."/>
            <person name="Flores J."/>
        </authorList>
    </citation>
    <scope>NUCLEOTIDE SEQUENCE</scope>
    <source>
        <tissue evidence="3">Cladode</tissue>
    </source>
</reference>
<dbReference type="AlphaFoldDB" id="A0A7C9EYE3"/>
<name>A0A7C9EYE3_OPUST</name>
<sequence>METVQQAQENGGQGMIKDEENNSTAEEQHKLSLMRALVERRDPASKEVDDSTLRRFLRARDLDVEKAAAFFLKYLKWRTTFVPNGHISDAEVQNEIAQNKMFIGGADKKGRPILVVFGCRHFQNPDPDEFKRVVVYCLDKICSRMPAGQEKFVSIGDLQGWGFSNSDIRGYLAALSILQDCYPERLGKLFIVHAPRIFSVVWKIVYPFIDNNTKTKIVFVDDSKLKSTLLEDIDESQLPDTYGGKLPLVPLQEA</sequence>
<evidence type="ECO:0000256" key="1">
    <source>
        <dbReference type="SAM" id="MobiDB-lite"/>
    </source>
</evidence>
<dbReference type="PANTHER" id="PTHR46277:SF3">
    <property type="entry name" value="BINDING PROTEIN, PUTATIVE-RELATED"/>
    <property type="match status" value="1"/>
</dbReference>
<dbReference type="SMART" id="SM01100">
    <property type="entry name" value="CRAL_TRIO_N"/>
    <property type="match status" value="1"/>
</dbReference>
<dbReference type="SUPFAM" id="SSF46938">
    <property type="entry name" value="CRAL/TRIO N-terminal domain"/>
    <property type="match status" value="1"/>
</dbReference>